<feature type="transmembrane region" description="Helical" evidence="7">
    <location>
        <begin position="21"/>
        <end position="40"/>
    </location>
</feature>
<feature type="transmembrane region" description="Helical" evidence="7">
    <location>
        <begin position="984"/>
        <end position="1003"/>
    </location>
</feature>
<feature type="transmembrane region" description="Helical" evidence="7">
    <location>
        <begin position="677"/>
        <end position="697"/>
    </location>
</feature>
<dbReference type="InterPro" id="IPR038766">
    <property type="entry name" value="Membrane_comp_ABC_pdt"/>
</dbReference>
<feature type="transmembrane region" description="Helical" evidence="7">
    <location>
        <begin position="584"/>
        <end position="605"/>
    </location>
</feature>
<reference evidence="10 11" key="1">
    <citation type="submission" date="2019-04" db="EMBL/GenBank/DDBJ databases">
        <title>Microbes associate with the intestines of laboratory mice.</title>
        <authorList>
            <person name="Navarre W."/>
            <person name="Wong E."/>
            <person name="Huang K."/>
            <person name="Tropini C."/>
            <person name="Ng K."/>
            <person name="Yu B."/>
        </authorList>
    </citation>
    <scope>NUCLEOTIDE SEQUENCE [LARGE SCALE GENOMIC DNA]</scope>
    <source>
        <strain evidence="10 11">NM50_B9-20</strain>
    </source>
</reference>
<gene>
    <name evidence="10" type="ORF">E5347_14280</name>
</gene>
<dbReference type="AlphaFoldDB" id="A0A4S2DIQ3"/>
<feature type="coiled-coil region" evidence="6">
    <location>
        <begin position="401"/>
        <end position="549"/>
    </location>
</feature>
<dbReference type="InterPro" id="IPR003838">
    <property type="entry name" value="ABC3_permease_C"/>
</dbReference>
<keyword evidence="5 7" id="KW-0472">Membrane</keyword>
<evidence type="ECO:0000256" key="6">
    <source>
        <dbReference type="SAM" id="Coils"/>
    </source>
</evidence>
<keyword evidence="6" id="KW-0175">Coiled coil</keyword>
<feature type="transmembrane region" description="Helical" evidence="7">
    <location>
        <begin position="750"/>
        <end position="770"/>
    </location>
</feature>
<evidence type="ECO:0000313" key="10">
    <source>
        <dbReference type="EMBL" id="TGY40744.1"/>
    </source>
</evidence>
<keyword evidence="4 7" id="KW-1133">Transmembrane helix</keyword>
<organism evidence="10 11">
    <name type="scientific">Clostridium sartagoforme</name>
    <dbReference type="NCBI Taxonomy" id="84031"/>
    <lineage>
        <taxon>Bacteria</taxon>
        <taxon>Bacillati</taxon>
        <taxon>Bacillota</taxon>
        <taxon>Clostridia</taxon>
        <taxon>Eubacteriales</taxon>
        <taxon>Clostridiaceae</taxon>
        <taxon>Clostridium</taxon>
    </lineage>
</organism>
<evidence type="ECO:0000256" key="4">
    <source>
        <dbReference type="ARBA" id="ARBA00022989"/>
    </source>
</evidence>
<protein>
    <submittedName>
        <fullName evidence="10">ABC transporter permease</fullName>
    </submittedName>
</protein>
<dbReference type="Pfam" id="PF02687">
    <property type="entry name" value="FtsX"/>
    <property type="match status" value="2"/>
</dbReference>
<feature type="domain" description="ABC3 transporter permease C-terminal" evidence="8">
    <location>
        <begin position="584"/>
        <end position="701"/>
    </location>
</feature>
<name>A0A4S2DIQ3_9CLOT</name>
<dbReference type="PANTHER" id="PTHR30287">
    <property type="entry name" value="MEMBRANE COMPONENT OF PREDICTED ABC SUPERFAMILY METABOLITE UPTAKE TRANSPORTER"/>
    <property type="match status" value="1"/>
</dbReference>
<keyword evidence="3 7" id="KW-0812">Transmembrane</keyword>
<dbReference type="Gene3D" id="1.10.287.620">
    <property type="entry name" value="Helix Hairpins"/>
    <property type="match status" value="1"/>
</dbReference>
<evidence type="ECO:0000259" key="9">
    <source>
        <dbReference type="Pfam" id="PF12704"/>
    </source>
</evidence>
<dbReference type="Pfam" id="PF12704">
    <property type="entry name" value="MacB_PCD"/>
    <property type="match status" value="1"/>
</dbReference>
<dbReference type="OrthoDB" id="5137249at2"/>
<dbReference type="EMBL" id="SRYR01000011">
    <property type="protein sequence ID" value="TGY40744.1"/>
    <property type="molecule type" value="Genomic_DNA"/>
</dbReference>
<accession>A0A4S2DIQ3</accession>
<evidence type="ECO:0000256" key="2">
    <source>
        <dbReference type="ARBA" id="ARBA00022475"/>
    </source>
</evidence>
<proteinExistence type="predicted"/>
<evidence type="ECO:0000256" key="5">
    <source>
        <dbReference type="ARBA" id="ARBA00023136"/>
    </source>
</evidence>
<keyword evidence="2" id="KW-1003">Cell membrane</keyword>
<dbReference type="GO" id="GO:0005886">
    <property type="term" value="C:plasma membrane"/>
    <property type="evidence" value="ECO:0007669"/>
    <property type="project" value="UniProtKB-SubCell"/>
</dbReference>
<feature type="domain" description="MacB-like periplasmic core" evidence="9">
    <location>
        <begin position="751"/>
        <end position="927"/>
    </location>
</feature>
<feature type="transmembrane region" description="Helical" evidence="7">
    <location>
        <begin position="1078"/>
        <end position="1096"/>
    </location>
</feature>
<evidence type="ECO:0000256" key="3">
    <source>
        <dbReference type="ARBA" id="ARBA00022692"/>
    </source>
</evidence>
<comment type="caution">
    <text evidence="10">The sequence shown here is derived from an EMBL/GenBank/DDBJ whole genome shotgun (WGS) entry which is preliminary data.</text>
</comment>
<comment type="subcellular location">
    <subcellularLocation>
        <location evidence="1">Cell membrane</location>
        <topology evidence="1">Multi-pass membrane protein</topology>
    </subcellularLocation>
</comment>
<dbReference type="RefSeq" id="WP_136007912.1">
    <property type="nucleotide sequence ID" value="NZ_SRYR01000011.1"/>
</dbReference>
<dbReference type="PANTHER" id="PTHR30287:SF1">
    <property type="entry name" value="INNER MEMBRANE PROTEIN"/>
    <property type="match status" value="1"/>
</dbReference>
<dbReference type="SUPFAM" id="SSF57997">
    <property type="entry name" value="Tropomyosin"/>
    <property type="match status" value="1"/>
</dbReference>
<sequence length="1113" mass="125613">MRKTMLWKDIRKTFSNSWGRFFSIMMLMALGSFALVGLFVTGPDMRETGKHYFEDLNVADITIIGDYGINEIDQGNIEKASDIKDIEYIYLKDVVVENTNISFRIFSKPESISKYEVVEGRMPEADDEIVIDSVYGNEYEIGDTINFTESSDIIGAKILKRHDFKVVGYINSGEILSSINRGQTTAGTGELNSFAVVNEEVFDSNVYMMAKITFKDTQGVDPYSDEYVDLIQEHKDNLSELLEDQPEIRMESIQEEYESKIDDGRKQLDEVKKQLEDAKAQLNEAKSQIESAKIQIEENEVKLNDAKSQIEKGEAEIAEKENYFNQKKSEYDSGISELAVKKNQLESGKEEINTKQKEVNDIKTQLQSGKQQYEEGIDSLKVGISQIESVITNPNLSELEKKQLEKKMLGYKAQLEQIESEHNTFIEEIYNPGITKVNEAQAQIDEKNQELQNGQLAITQAEEKLVLAKAQLDEGNFQLENAKQQLVSAKSEYSSGISQLEGAKSELASKETEYNEKLEEFQEEEPKAEKEIKENEEKLNDARKEFEDLPGPVYSFNSRREIPGGEGYKIYSTVSSIIDSMTKVFPAFLYLVAALVTLTTMTRFVDEERINLGTLKALGYDDFDIIKKFTIYGTISGMLGTVIGIFLGHTLLPYIVYNAYSSGFTVPQIELHFNWKIAVLSIALSIISAVIPAYIVASKELKDKPSRLLLPKPPVKGSKIFIERITPIWSRMSFTHKVTARNIFRYKKRMLMTIFGVAGSVALLFAGFAVQHSIAGMKDSQFGDILKYDIIVAENSSSKESDKQELLDLLKSNGVDRYSPVYYETVSKVAGKNNDRQDIKLIVSEDANDFNSYISLKNRKSNEKLELTDDGAVISERLAELLGVKVGDTFTFTDNYDNERSVVVSNICEMYAGHFIFMNAEAYENVYDTSFNSNANLVMLKNSSIDNTKIESSKFVELSAVEGVVQNTTLTSQIDTIVTSLNKIMEVLIILATLLAIVIIYNLTNINVSERIRELSTIKVLGFFDKEVTMYIYRETIVLSLIGIIAGWGCGILLHSYILNVVPPDDVMFNPNRWNGAYAIPFVAITIILFVLKYYVNNKLKNVDMLEALKSVE</sequence>
<evidence type="ECO:0000259" key="8">
    <source>
        <dbReference type="Pfam" id="PF02687"/>
    </source>
</evidence>
<evidence type="ECO:0000256" key="7">
    <source>
        <dbReference type="SAM" id="Phobius"/>
    </source>
</evidence>
<evidence type="ECO:0000256" key="1">
    <source>
        <dbReference type="ARBA" id="ARBA00004651"/>
    </source>
</evidence>
<feature type="transmembrane region" description="Helical" evidence="7">
    <location>
        <begin position="1036"/>
        <end position="1058"/>
    </location>
</feature>
<keyword evidence="11" id="KW-1185">Reference proteome</keyword>
<dbReference type="InterPro" id="IPR025857">
    <property type="entry name" value="MacB_PCD"/>
</dbReference>
<feature type="coiled-coil region" evidence="6">
    <location>
        <begin position="224"/>
        <end position="372"/>
    </location>
</feature>
<dbReference type="Proteomes" id="UP000306888">
    <property type="component" value="Unassembled WGS sequence"/>
</dbReference>
<feature type="transmembrane region" description="Helical" evidence="7">
    <location>
        <begin position="635"/>
        <end position="657"/>
    </location>
</feature>
<evidence type="ECO:0000313" key="11">
    <source>
        <dbReference type="Proteomes" id="UP000306888"/>
    </source>
</evidence>
<feature type="domain" description="ABC3 transporter permease C-terminal" evidence="8">
    <location>
        <begin position="987"/>
        <end position="1091"/>
    </location>
</feature>